<evidence type="ECO:0000256" key="4">
    <source>
        <dbReference type="ARBA" id="ARBA00023136"/>
    </source>
</evidence>
<dbReference type="InterPro" id="IPR057244">
    <property type="entry name" value="GAIN_B"/>
</dbReference>
<feature type="transmembrane region" description="Helical" evidence="7">
    <location>
        <begin position="336"/>
        <end position="358"/>
    </location>
</feature>
<dbReference type="GO" id="GO:0007166">
    <property type="term" value="P:cell surface receptor signaling pathway"/>
    <property type="evidence" value="ECO:0007669"/>
    <property type="project" value="InterPro"/>
</dbReference>
<feature type="region of interest" description="Disordered" evidence="6">
    <location>
        <begin position="437"/>
        <end position="459"/>
    </location>
</feature>
<dbReference type="Proteomes" id="UP000261600">
    <property type="component" value="Unplaced"/>
</dbReference>
<feature type="transmembrane region" description="Helical" evidence="7">
    <location>
        <begin position="379"/>
        <end position="401"/>
    </location>
</feature>
<dbReference type="GO" id="GO:0005886">
    <property type="term" value="C:plasma membrane"/>
    <property type="evidence" value="ECO:0007669"/>
    <property type="project" value="TreeGrafter"/>
</dbReference>
<dbReference type="InterPro" id="IPR000832">
    <property type="entry name" value="GPCR_2_secretin-like"/>
</dbReference>
<keyword evidence="2 7" id="KW-0812">Transmembrane</keyword>
<feature type="transmembrane region" description="Helical" evidence="7">
    <location>
        <begin position="174"/>
        <end position="199"/>
    </location>
</feature>
<dbReference type="Ensembl" id="ENSMALT00000021384.1">
    <property type="protein sequence ID" value="ENSMALP00000020981.1"/>
    <property type="gene ID" value="ENSMALG00000014676.1"/>
</dbReference>
<evidence type="ECO:0000259" key="9">
    <source>
        <dbReference type="PROSITE" id="PS50261"/>
    </source>
</evidence>
<evidence type="ECO:0000256" key="7">
    <source>
        <dbReference type="SAM" id="Phobius"/>
    </source>
</evidence>
<protein>
    <submittedName>
        <fullName evidence="10">Uncharacterized protein</fullName>
    </submittedName>
</protein>
<feature type="transmembrane region" description="Helical" evidence="7">
    <location>
        <begin position="407"/>
        <end position="427"/>
    </location>
</feature>
<keyword evidence="3 7" id="KW-1133">Transmembrane helix</keyword>
<dbReference type="Pfam" id="PF01825">
    <property type="entry name" value="GPS"/>
    <property type="match status" value="1"/>
</dbReference>
<dbReference type="PROSITE" id="PS50261">
    <property type="entry name" value="G_PROTEIN_RECEP_F2_4"/>
    <property type="match status" value="1"/>
</dbReference>
<evidence type="ECO:0000259" key="8">
    <source>
        <dbReference type="PROSITE" id="PS50221"/>
    </source>
</evidence>
<dbReference type="STRING" id="43700.ENSMALP00000020981"/>
<keyword evidence="5" id="KW-1015">Disulfide bond</keyword>
<keyword evidence="4 7" id="KW-0472">Membrane</keyword>
<dbReference type="PROSITE" id="PS50221">
    <property type="entry name" value="GAIN_B"/>
    <property type="match status" value="1"/>
</dbReference>
<dbReference type="InterPro" id="IPR046338">
    <property type="entry name" value="GAIN_dom_sf"/>
</dbReference>
<evidence type="ECO:0000256" key="3">
    <source>
        <dbReference type="ARBA" id="ARBA00022989"/>
    </source>
</evidence>
<feature type="transmembrane region" description="Helical" evidence="7">
    <location>
        <begin position="211"/>
        <end position="228"/>
    </location>
</feature>
<evidence type="ECO:0000256" key="2">
    <source>
        <dbReference type="ARBA" id="ARBA00022692"/>
    </source>
</evidence>
<dbReference type="PANTHER" id="PTHR12011">
    <property type="entry name" value="ADHESION G-PROTEIN COUPLED RECEPTOR"/>
    <property type="match status" value="1"/>
</dbReference>
<sequence length="459" mass="50939">MAVSRLVKTQHQPKVRFTGLQIYANDNMARSDMAVTNCKVRVQLPREMDVGSNDTIVFCMLTWPEDLKIWKSQDIWGAPGVLYESRLVGLSVHGKTISGLQEHVNITMNLTTNINESQTLTCVFLNVSAQEYSSAGCLTQWKRGQSHITCSCDHLTYFGVLMVSVPLSSEDHEILSYITLIGCSLSLFALVIAVLMFITNKKARTDVSMKVHINLAIALILLNAHFLPNQTVAALPSNGLCLYMALSLHYSLLATFSWMALEGFHLYLLLVRVFNIYVRRYLLKLSVVGWGVPAVIVSLVVIIKRDSYGRVPVDSSNSSNTTICYMANDTVKMVTVMGVFGLVFIFNVTMLGVTIARLMSLHRSKKVRQSDCYRAKRDACTLLGVTILLGITWGLIFFSYGNLPAPGLYLFCILNSLQGFFIFLWFVMSLRKNGNSTAKASGETPSTSSQVKSSQISSV</sequence>
<dbReference type="Gene3D" id="1.20.1070.10">
    <property type="entry name" value="Rhodopsin 7-helix transmembrane proteins"/>
    <property type="match status" value="1"/>
</dbReference>
<reference evidence="10" key="2">
    <citation type="submission" date="2025-09" db="UniProtKB">
        <authorList>
            <consortium name="Ensembl"/>
        </authorList>
    </citation>
    <scope>IDENTIFICATION</scope>
</reference>
<dbReference type="PRINTS" id="PR00249">
    <property type="entry name" value="GPCRSECRETIN"/>
</dbReference>
<dbReference type="InterPro" id="IPR000203">
    <property type="entry name" value="GPS"/>
</dbReference>
<dbReference type="GO" id="GO:0007189">
    <property type="term" value="P:adenylate cyclase-activating G protein-coupled receptor signaling pathway"/>
    <property type="evidence" value="ECO:0007669"/>
    <property type="project" value="TreeGrafter"/>
</dbReference>
<name>A0A3Q3QVI7_MONAL</name>
<dbReference type="GO" id="GO:0004930">
    <property type="term" value="F:G protein-coupled receptor activity"/>
    <property type="evidence" value="ECO:0007669"/>
    <property type="project" value="InterPro"/>
</dbReference>
<feature type="domain" description="G-protein coupled receptors family 2 profile 2" evidence="9">
    <location>
        <begin position="175"/>
        <end position="430"/>
    </location>
</feature>
<dbReference type="SMART" id="SM00303">
    <property type="entry name" value="GPS"/>
    <property type="match status" value="1"/>
</dbReference>
<feature type="compositionally biased region" description="Low complexity" evidence="6">
    <location>
        <begin position="446"/>
        <end position="459"/>
    </location>
</feature>
<accession>A0A3Q3QVI7</accession>
<evidence type="ECO:0000313" key="10">
    <source>
        <dbReference type="Ensembl" id="ENSMALP00000020981.1"/>
    </source>
</evidence>
<evidence type="ECO:0000256" key="1">
    <source>
        <dbReference type="ARBA" id="ARBA00004141"/>
    </source>
</evidence>
<evidence type="ECO:0000256" key="6">
    <source>
        <dbReference type="SAM" id="MobiDB-lite"/>
    </source>
</evidence>
<evidence type="ECO:0000313" key="11">
    <source>
        <dbReference type="Proteomes" id="UP000261600"/>
    </source>
</evidence>
<dbReference type="AlphaFoldDB" id="A0A3Q3QVI7"/>
<keyword evidence="11" id="KW-1185">Reference proteome</keyword>
<proteinExistence type="predicted"/>
<evidence type="ECO:0000256" key="5">
    <source>
        <dbReference type="ARBA" id="ARBA00023157"/>
    </source>
</evidence>
<organism evidence="10 11">
    <name type="scientific">Monopterus albus</name>
    <name type="common">Swamp eel</name>
    <dbReference type="NCBI Taxonomy" id="43700"/>
    <lineage>
        <taxon>Eukaryota</taxon>
        <taxon>Metazoa</taxon>
        <taxon>Chordata</taxon>
        <taxon>Craniata</taxon>
        <taxon>Vertebrata</taxon>
        <taxon>Euteleostomi</taxon>
        <taxon>Actinopterygii</taxon>
        <taxon>Neopterygii</taxon>
        <taxon>Teleostei</taxon>
        <taxon>Neoteleostei</taxon>
        <taxon>Acanthomorphata</taxon>
        <taxon>Anabantaria</taxon>
        <taxon>Synbranchiformes</taxon>
        <taxon>Synbranchidae</taxon>
        <taxon>Monopterus</taxon>
    </lineage>
</organism>
<comment type="subcellular location">
    <subcellularLocation>
        <location evidence="1">Membrane</location>
        <topology evidence="1">Multi-pass membrane protein</topology>
    </subcellularLocation>
</comment>
<reference evidence="10" key="1">
    <citation type="submission" date="2025-08" db="UniProtKB">
        <authorList>
            <consortium name="Ensembl"/>
        </authorList>
    </citation>
    <scope>IDENTIFICATION</scope>
</reference>
<feature type="transmembrane region" description="Helical" evidence="7">
    <location>
        <begin position="282"/>
        <end position="303"/>
    </location>
</feature>
<feature type="domain" description="GAIN-B" evidence="8">
    <location>
        <begin position="18"/>
        <end position="168"/>
    </location>
</feature>
<dbReference type="Pfam" id="PF00002">
    <property type="entry name" value="7tm_2"/>
    <property type="match status" value="1"/>
</dbReference>
<dbReference type="PANTHER" id="PTHR12011:SF326">
    <property type="entry name" value="ADHESION G-PROTEIN COUPLED RECEPTOR G5"/>
    <property type="match status" value="1"/>
</dbReference>
<dbReference type="InterPro" id="IPR017981">
    <property type="entry name" value="GPCR_2-like_7TM"/>
</dbReference>
<dbReference type="Gene3D" id="2.60.220.50">
    <property type="match status" value="1"/>
</dbReference>
<feature type="transmembrane region" description="Helical" evidence="7">
    <location>
        <begin position="248"/>
        <end position="270"/>
    </location>
</feature>